<dbReference type="NCBIfam" id="NF002806">
    <property type="entry name" value="PRK02948.1"/>
    <property type="match status" value="1"/>
</dbReference>
<dbReference type="SUPFAM" id="SSF53383">
    <property type="entry name" value="PLP-dependent transferases"/>
    <property type="match status" value="1"/>
</dbReference>
<dbReference type="PIRSF" id="PIRSF005572">
    <property type="entry name" value="NifS"/>
    <property type="match status" value="1"/>
</dbReference>
<sequence length="378" mass="41606">MIYLDNSATTKPYKEVVDSFLKVSTEYFGNPSSLHSLGGEAEMLLNRSRETIASLLHVHHKEVIFTSGGTESNNLAVKGCALSKKNIGNHIITTSIEHPSVTNAIKDLEKEGFEVTVLPVNKEGRITKKQVEEALTKETVLVSIIHVNNETGAIQPVEEIGEMLKNHLNASFHVDHIQGIGKVPLRMDTIDLCSLSAHKFHGLKGNGILIAKNGVKLHPILSGGDQEWTLRSGTENVAGIVSMTKALRMTLEKSENHLSNLLQLKHYLLDELEQIKGVFIHSYRNQSAPHIVNFSVPGIKSEVLVHALGTKNIYVSTTSACSSKRKAPSKTLTAMGVTRAQAESAIRISMTYSTTKEEIRLFLQEFIQAITTIKEVTR</sequence>
<dbReference type="Pfam" id="PF00266">
    <property type="entry name" value="Aminotran_5"/>
    <property type="match status" value="1"/>
</dbReference>
<keyword evidence="6" id="KW-1185">Reference proteome</keyword>
<dbReference type="RefSeq" id="WP_088019187.1">
    <property type="nucleotide sequence ID" value="NZ_CP020880.1"/>
</dbReference>
<dbReference type="InterPro" id="IPR016454">
    <property type="entry name" value="Cysteine_dSase"/>
</dbReference>
<dbReference type="InterPro" id="IPR015424">
    <property type="entry name" value="PyrdxlP-dep_Trfase"/>
</dbReference>
<dbReference type="InterPro" id="IPR015421">
    <property type="entry name" value="PyrdxlP-dep_Trfase_major"/>
</dbReference>
<evidence type="ECO:0000313" key="5">
    <source>
        <dbReference type="EMBL" id="TYS58937.1"/>
    </source>
</evidence>
<protein>
    <submittedName>
        <fullName evidence="4 5">Cysteine desulfurase</fullName>
    </submittedName>
</protein>
<dbReference type="Gene3D" id="3.90.1150.10">
    <property type="entry name" value="Aspartate Aminotransferase, domain 1"/>
    <property type="match status" value="1"/>
</dbReference>
<dbReference type="GO" id="GO:0003824">
    <property type="term" value="F:catalytic activity"/>
    <property type="evidence" value="ECO:0007669"/>
    <property type="project" value="UniProtKB-ARBA"/>
</dbReference>
<dbReference type="InterPro" id="IPR000192">
    <property type="entry name" value="Aminotrans_V_dom"/>
</dbReference>
<dbReference type="GeneID" id="96740083"/>
<gene>
    <name evidence="4" type="ORF">B4U37_16905</name>
    <name evidence="5" type="ORF">FZC74_09310</name>
</gene>
<accession>A0A1Y0CQH7</accession>
<dbReference type="Proteomes" id="UP000195573">
    <property type="component" value="Chromosome"/>
</dbReference>
<dbReference type="PANTHER" id="PTHR11601:SF50">
    <property type="entry name" value="CYSTEINE DESULFURASE ISCS 2-RELATED"/>
    <property type="match status" value="1"/>
</dbReference>
<dbReference type="InterPro" id="IPR015422">
    <property type="entry name" value="PyrdxlP-dep_Trfase_small"/>
</dbReference>
<dbReference type="AlphaFoldDB" id="A0A1Y0CQH7"/>
<dbReference type="KEGG" id="bhk:B4U37_16905"/>
<evidence type="ECO:0000259" key="3">
    <source>
        <dbReference type="Pfam" id="PF00266"/>
    </source>
</evidence>
<reference evidence="5 7" key="2">
    <citation type="submission" date="2019-08" db="EMBL/GenBank/DDBJ databases">
        <title>Bacillus genomes from the desert of Cuatro Cienegas, Coahuila.</title>
        <authorList>
            <person name="Olmedo-Alvarez G."/>
        </authorList>
    </citation>
    <scope>NUCLEOTIDE SEQUENCE [LARGE SCALE GENOMIC DNA]</scope>
    <source>
        <strain evidence="5 7">CH88_3T</strain>
    </source>
</reference>
<name>A0A1Y0CQH7_9BACI</name>
<organism evidence="5 7">
    <name type="scientific">Sutcliffiella horikoshii</name>
    <dbReference type="NCBI Taxonomy" id="79883"/>
    <lineage>
        <taxon>Bacteria</taxon>
        <taxon>Bacillati</taxon>
        <taxon>Bacillota</taxon>
        <taxon>Bacilli</taxon>
        <taxon>Bacillales</taxon>
        <taxon>Bacillaceae</taxon>
        <taxon>Sutcliffiella</taxon>
    </lineage>
</organism>
<dbReference type="Proteomes" id="UP000323393">
    <property type="component" value="Unassembled WGS sequence"/>
</dbReference>
<evidence type="ECO:0000313" key="6">
    <source>
        <dbReference type="Proteomes" id="UP000195573"/>
    </source>
</evidence>
<proteinExistence type="predicted"/>
<dbReference type="EMBL" id="VTEU01000003">
    <property type="protein sequence ID" value="TYS58937.1"/>
    <property type="molecule type" value="Genomic_DNA"/>
</dbReference>
<comment type="cofactor">
    <cofactor evidence="1">
        <name>pyridoxal 5'-phosphate</name>
        <dbReference type="ChEBI" id="CHEBI:597326"/>
    </cofactor>
</comment>
<dbReference type="PANTHER" id="PTHR11601">
    <property type="entry name" value="CYSTEINE DESULFURYLASE FAMILY MEMBER"/>
    <property type="match status" value="1"/>
</dbReference>
<evidence type="ECO:0000313" key="4">
    <source>
        <dbReference type="EMBL" id="ART77631.1"/>
    </source>
</evidence>
<keyword evidence="2" id="KW-0663">Pyridoxal phosphate</keyword>
<dbReference type="Gene3D" id="3.40.640.10">
    <property type="entry name" value="Type I PLP-dependent aspartate aminotransferase-like (Major domain)"/>
    <property type="match status" value="1"/>
</dbReference>
<evidence type="ECO:0000256" key="2">
    <source>
        <dbReference type="ARBA" id="ARBA00022898"/>
    </source>
</evidence>
<reference evidence="4 6" key="1">
    <citation type="submission" date="2017-04" db="EMBL/GenBank/DDBJ databases">
        <title>Complete Genome Sequence of the Bacillus horikoshii 20a strain from Cuatro Cienegas, Coahuila, Mexico.</title>
        <authorList>
            <person name="Zarza E."/>
            <person name="Alcaraz L.D."/>
            <person name="Aguilar-Salinas B."/>
            <person name="Islas A."/>
            <person name="Olmedo-Alvarez G."/>
        </authorList>
    </citation>
    <scope>NUCLEOTIDE SEQUENCE [LARGE SCALE GENOMIC DNA]</scope>
    <source>
        <strain evidence="4 6">20a</strain>
    </source>
</reference>
<feature type="domain" description="Aminotransferase class V" evidence="3">
    <location>
        <begin position="2"/>
        <end position="361"/>
    </location>
</feature>
<evidence type="ECO:0000256" key="1">
    <source>
        <dbReference type="ARBA" id="ARBA00001933"/>
    </source>
</evidence>
<dbReference type="EMBL" id="CP020880">
    <property type="protein sequence ID" value="ART77631.1"/>
    <property type="molecule type" value="Genomic_DNA"/>
</dbReference>
<evidence type="ECO:0000313" key="7">
    <source>
        <dbReference type="Proteomes" id="UP000323393"/>
    </source>
</evidence>